<comment type="caution">
    <text evidence="2">The sequence shown here is derived from an EMBL/GenBank/DDBJ whole genome shotgun (WGS) entry which is preliminary data.</text>
</comment>
<feature type="compositionally biased region" description="Acidic residues" evidence="1">
    <location>
        <begin position="72"/>
        <end position="86"/>
    </location>
</feature>
<organism evidence="2 3">
    <name type="scientific">Morella rubra</name>
    <name type="common">Chinese bayberry</name>
    <dbReference type="NCBI Taxonomy" id="262757"/>
    <lineage>
        <taxon>Eukaryota</taxon>
        <taxon>Viridiplantae</taxon>
        <taxon>Streptophyta</taxon>
        <taxon>Embryophyta</taxon>
        <taxon>Tracheophyta</taxon>
        <taxon>Spermatophyta</taxon>
        <taxon>Magnoliopsida</taxon>
        <taxon>eudicotyledons</taxon>
        <taxon>Gunneridae</taxon>
        <taxon>Pentapetalae</taxon>
        <taxon>rosids</taxon>
        <taxon>fabids</taxon>
        <taxon>Fagales</taxon>
        <taxon>Myricaceae</taxon>
        <taxon>Morella</taxon>
    </lineage>
</organism>
<sequence length="140" mass="15602">MYHRGKKRSEVAKFSLGGDEDGEGPSSPRPKRVRISSKEASYMETTENYQKKEEEKKKKVPLAKLKEVLPKDEEEEEEEDKAEEEADRACPVTVGSRANGSGQVCPEGSITVTFTDPEVLDCCICYEPLSTPISLPSSRF</sequence>
<proteinExistence type="predicted"/>
<evidence type="ECO:0000313" key="3">
    <source>
        <dbReference type="Proteomes" id="UP000516437"/>
    </source>
</evidence>
<dbReference type="AlphaFoldDB" id="A0A6A1WLX4"/>
<name>A0A6A1WLX4_9ROSI</name>
<evidence type="ECO:0000256" key="1">
    <source>
        <dbReference type="SAM" id="MobiDB-lite"/>
    </source>
</evidence>
<protein>
    <submittedName>
        <fullName evidence="2">Uncharacterized protein</fullName>
    </submittedName>
</protein>
<reference evidence="2 3" key="1">
    <citation type="journal article" date="2019" name="Plant Biotechnol. J.">
        <title>The red bayberry genome and genetic basis of sex determination.</title>
        <authorList>
            <person name="Jia H.M."/>
            <person name="Jia H.J."/>
            <person name="Cai Q.L."/>
            <person name="Wang Y."/>
            <person name="Zhao H.B."/>
            <person name="Yang W.F."/>
            <person name="Wang G.Y."/>
            <person name="Li Y.H."/>
            <person name="Zhan D.L."/>
            <person name="Shen Y.T."/>
            <person name="Niu Q.F."/>
            <person name="Chang L."/>
            <person name="Qiu J."/>
            <person name="Zhao L."/>
            <person name="Xie H.B."/>
            <person name="Fu W.Y."/>
            <person name="Jin J."/>
            <person name="Li X.W."/>
            <person name="Jiao Y."/>
            <person name="Zhou C.C."/>
            <person name="Tu T."/>
            <person name="Chai C.Y."/>
            <person name="Gao J.L."/>
            <person name="Fan L.J."/>
            <person name="van de Weg E."/>
            <person name="Wang J.Y."/>
            <person name="Gao Z.S."/>
        </authorList>
    </citation>
    <scope>NUCLEOTIDE SEQUENCE [LARGE SCALE GENOMIC DNA]</scope>
    <source>
        <tissue evidence="2">Leaves</tissue>
    </source>
</reference>
<dbReference type="EMBL" id="RXIC02000019">
    <property type="protein sequence ID" value="KAB1225526.1"/>
    <property type="molecule type" value="Genomic_DNA"/>
</dbReference>
<feature type="region of interest" description="Disordered" evidence="1">
    <location>
        <begin position="1"/>
        <end position="105"/>
    </location>
</feature>
<gene>
    <name evidence="2" type="ORF">CJ030_MR1G017499</name>
</gene>
<dbReference type="Proteomes" id="UP000516437">
    <property type="component" value="Chromosome 1"/>
</dbReference>
<dbReference type="OrthoDB" id="4788989at2759"/>
<evidence type="ECO:0000313" key="2">
    <source>
        <dbReference type="EMBL" id="KAB1225526.1"/>
    </source>
</evidence>
<accession>A0A6A1WLX4</accession>
<keyword evidence="3" id="KW-1185">Reference proteome</keyword>